<dbReference type="Gene3D" id="1.20.1250.20">
    <property type="entry name" value="MFS general substrate transporter like domains"/>
    <property type="match status" value="2"/>
</dbReference>
<proteinExistence type="inferred from homology"/>
<keyword evidence="3" id="KW-0812">Transmembrane</keyword>
<feature type="transmembrane region" description="Helical" evidence="3">
    <location>
        <begin position="35"/>
        <end position="56"/>
    </location>
</feature>
<dbReference type="Proteomes" id="UP000503462">
    <property type="component" value="Chromosome 2"/>
</dbReference>
<dbReference type="InterPro" id="IPR050327">
    <property type="entry name" value="Proton-linked_MCT"/>
</dbReference>
<dbReference type="PANTHER" id="PTHR11360">
    <property type="entry name" value="MONOCARBOXYLATE TRANSPORTER"/>
    <property type="match status" value="1"/>
</dbReference>
<feature type="transmembrane region" description="Helical" evidence="3">
    <location>
        <begin position="279"/>
        <end position="297"/>
    </location>
</feature>
<feature type="transmembrane region" description="Helical" evidence="3">
    <location>
        <begin position="163"/>
        <end position="182"/>
    </location>
</feature>
<keyword evidence="3" id="KW-0472">Membrane</keyword>
<dbReference type="InterPro" id="IPR020846">
    <property type="entry name" value="MFS_dom"/>
</dbReference>
<dbReference type="GO" id="GO:0022857">
    <property type="term" value="F:transmembrane transporter activity"/>
    <property type="evidence" value="ECO:0007669"/>
    <property type="project" value="InterPro"/>
</dbReference>
<feature type="domain" description="Major facilitator superfamily (MFS) profile" evidence="4">
    <location>
        <begin position="1"/>
        <end position="435"/>
    </location>
</feature>
<feature type="transmembrane region" description="Helical" evidence="3">
    <location>
        <begin position="309"/>
        <end position="327"/>
    </location>
</feature>
<feature type="transmembrane region" description="Helical" evidence="3">
    <location>
        <begin position="194"/>
        <end position="216"/>
    </location>
</feature>
<dbReference type="AlphaFoldDB" id="A0A6H0XSE5"/>
<dbReference type="GO" id="GO:0016020">
    <property type="term" value="C:membrane"/>
    <property type="evidence" value="ECO:0007669"/>
    <property type="project" value="UniProtKB-SubCell"/>
</dbReference>
<feature type="transmembrane region" description="Helical" evidence="3">
    <location>
        <begin position="76"/>
        <end position="98"/>
    </location>
</feature>
<dbReference type="SUPFAM" id="SSF103473">
    <property type="entry name" value="MFS general substrate transporter"/>
    <property type="match status" value="1"/>
</dbReference>
<feature type="transmembrane region" description="Helical" evidence="3">
    <location>
        <begin position="380"/>
        <end position="400"/>
    </location>
</feature>
<protein>
    <recommendedName>
        <fullName evidence="4">Major facilitator superfamily (MFS) profile domain-containing protein</fullName>
    </recommendedName>
</protein>
<sequence length="439" mass="46737">MESKDASTVTISDEKDVATITAETGAATQDGGTRAWLQVIGAAICFGNLWGMPFAYGMFQSYYELEYLPASSPSDISWIATISVFLLICGGIASGPLFDWGYFKAMLITGAIIEIVAVFLLSLCTRYWQILLTQGVLLGIGDALLYIPGLALIGRSFKKRRQIALGLTTCGAPIGSIIYTFIFERLINRLGFAWTVRIMGFTMLASFSIAMPLLLWKARNIGDISAGSNTTRKMFDKAALTDLPFWSFTTSTLLIFTGYMMPFIYFASYGQAQLGMTQADALNVIVISQATSIVGRLGSGLVASKTGIMIPWIACVTLSGVACIGWIDAESPGAFTAVAALYGCFSGALIPLPTAMFPVVCPDQRVLGARLGMSQAFSSIGSLVGSPIAGALVGVSSAAGHGYLGLQLFGGLILIAGALDVVLLWILLVRGRELKSRFI</sequence>
<evidence type="ECO:0000256" key="1">
    <source>
        <dbReference type="ARBA" id="ARBA00004141"/>
    </source>
</evidence>
<comment type="subcellular location">
    <subcellularLocation>
        <location evidence="1">Membrane</location>
        <topology evidence="1">Multi-pass membrane protein</topology>
    </subcellularLocation>
</comment>
<evidence type="ECO:0000256" key="3">
    <source>
        <dbReference type="SAM" id="Phobius"/>
    </source>
</evidence>
<dbReference type="PANTHER" id="PTHR11360:SF252">
    <property type="entry name" value="MAJOR FACILITATOR SUPERFAMILY (MFS) PROFILE DOMAIN-CONTAINING PROTEIN-RELATED"/>
    <property type="match status" value="1"/>
</dbReference>
<keyword evidence="6" id="KW-1185">Reference proteome</keyword>
<feature type="transmembrane region" description="Helical" evidence="3">
    <location>
        <begin position="406"/>
        <end position="429"/>
    </location>
</feature>
<organism evidence="5 6">
    <name type="scientific">Peltaster fructicola</name>
    <dbReference type="NCBI Taxonomy" id="286661"/>
    <lineage>
        <taxon>Eukaryota</taxon>
        <taxon>Fungi</taxon>
        <taxon>Dikarya</taxon>
        <taxon>Ascomycota</taxon>
        <taxon>Pezizomycotina</taxon>
        <taxon>Dothideomycetes</taxon>
        <taxon>Dothideomycetes incertae sedis</taxon>
        <taxon>Peltaster</taxon>
    </lineage>
</organism>
<feature type="transmembrane region" description="Helical" evidence="3">
    <location>
        <begin position="134"/>
        <end position="154"/>
    </location>
</feature>
<dbReference type="EMBL" id="CP051140">
    <property type="protein sequence ID" value="QIW97691.1"/>
    <property type="molecule type" value="Genomic_DNA"/>
</dbReference>
<name>A0A6H0XSE5_9PEZI</name>
<keyword evidence="3" id="KW-1133">Transmembrane helix</keyword>
<dbReference type="Pfam" id="PF07690">
    <property type="entry name" value="MFS_1"/>
    <property type="match status" value="1"/>
</dbReference>
<accession>A0A6H0XSE5</accession>
<dbReference type="InterPro" id="IPR036259">
    <property type="entry name" value="MFS_trans_sf"/>
</dbReference>
<evidence type="ECO:0000259" key="4">
    <source>
        <dbReference type="PROSITE" id="PS50850"/>
    </source>
</evidence>
<feature type="transmembrane region" description="Helical" evidence="3">
    <location>
        <begin position="243"/>
        <end position="267"/>
    </location>
</feature>
<dbReference type="InterPro" id="IPR011701">
    <property type="entry name" value="MFS"/>
</dbReference>
<evidence type="ECO:0000313" key="6">
    <source>
        <dbReference type="Proteomes" id="UP000503462"/>
    </source>
</evidence>
<evidence type="ECO:0000256" key="2">
    <source>
        <dbReference type="ARBA" id="ARBA00006727"/>
    </source>
</evidence>
<dbReference type="OrthoDB" id="6509908at2759"/>
<reference evidence="5 6" key="1">
    <citation type="journal article" date="2016" name="Sci. Rep.">
        <title>Peltaster fructicola genome reveals evolution from an invasive phytopathogen to an ectophytic parasite.</title>
        <authorList>
            <person name="Xu C."/>
            <person name="Chen H."/>
            <person name="Gleason M.L."/>
            <person name="Xu J.R."/>
            <person name="Liu H."/>
            <person name="Zhang R."/>
            <person name="Sun G."/>
        </authorList>
    </citation>
    <scope>NUCLEOTIDE SEQUENCE [LARGE SCALE GENOMIC DNA]</scope>
    <source>
        <strain evidence="5 6">LNHT1506</strain>
    </source>
</reference>
<comment type="similarity">
    <text evidence="2">Belongs to the major facilitator superfamily. Monocarboxylate porter (TC 2.A.1.13) family.</text>
</comment>
<feature type="transmembrane region" description="Helical" evidence="3">
    <location>
        <begin position="339"/>
        <end position="360"/>
    </location>
</feature>
<feature type="transmembrane region" description="Helical" evidence="3">
    <location>
        <begin position="105"/>
        <end position="128"/>
    </location>
</feature>
<evidence type="ECO:0000313" key="5">
    <source>
        <dbReference type="EMBL" id="QIW97691.1"/>
    </source>
</evidence>
<gene>
    <name evidence="5" type="ORF">AMS68_003209</name>
</gene>
<dbReference type="PROSITE" id="PS50850">
    <property type="entry name" value="MFS"/>
    <property type="match status" value="1"/>
</dbReference>